<sequence length="310" mass="33748">MRCVQFSVERPMKILLLGKNGQVGWELQRSLSPLGELIALDSRSSDFCGDLENTAGLVDSLQLIKPDVIVNAAAYTAVDKAEGEQDKVFRINAQAVSVLAEQAARLDALLVHYSSDYVFGGAGAHYQQESEAVAPLNCYGASKAAGELAILQAGCRFLTFRSSWVHSAHGQNFTKTILRLAQERENLSVINDQFGAPTGADLLADVTAHAILAVGRRAELAGLYHLVAQGETTWCDYARFVLEQARSAGLVLKVQPEDVRAIATSDYPTPARRPGNSRLSTAKLRSAFELNVPFWKDGVARTVAEIFERR</sequence>
<comment type="cofactor">
    <cofactor evidence="6">
        <name>Mg(2+)</name>
        <dbReference type="ChEBI" id="CHEBI:18420"/>
    </cofactor>
    <text evidence="6">Binds 1 Mg(2+) ion per monomer.</text>
</comment>
<dbReference type="NCBIfam" id="TIGR01214">
    <property type="entry name" value="rmlD"/>
    <property type="match status" value="1"/>
</dbReference>
<keyword evidence="9" id="KW-1185">Reference proteome</keyword>
<dbReference type="InterPro" id="IPR029903">
    <property type="entry name" value="RmlD-like-bd"/>
</dbReference>
<evidence type="ECO:0000313" key="9">
    <source>
        <dbReference type="Proteomes" id="UP001354227"/>
    </source>
</evidence>
<comment type="catalytic activity">
    <reaction evidence="5 6">
        <text>dTDP-beta-L-rhamnose + NADP(+) = dTDP-4-dehydro-beta-L-rhamnose + NADPH + H(+)</text>
        <dbReference type="Rhea" id="RHEA:21796"/>
        <dbReference type="ChEBI" id="CHEBI:15378"/>
        <dbReference type="ChEBI" id="CHEBI:57510"/>
        <dbReference type="ChEBI" id="CHEBI:57783"/>
        <dbReference type="ChEBI" id="CHEBI:58349"/>
        <dbReference type="ChEBI" id="CHEBI:62830"/>
        <dbReference type="EC" id="1.1.1.133"/>
    </reaction>
</comment>
<dbReference type="EMBL" id="JAZDCT010000016">
    <property type="protein sequence ID" value="MEE1888737.1"/>
    <property type="molecule type" value="Genomic_DNA"/>
</dbReference>
<evidence type="ECO:0000256" key="2">
    <source>
        <dbReference type="ARBA" id="ARBA00010944"/>
    </source>
</evidence>
<dbReference type="CDD" id="cd05254">
    <property type="entry name" value="dTDP_HR_like_SDR_e"/>
    <property type="match status" value="1"/>
</dbReference>
<accession>A0ABU7HCQ5</accession>
<dbReference type="Pfam" id="PF04321">
    <property type="entry name" value="RmlD_sub_bind"/>
    <property type="match status" value="1"/>
</dbReference>
<dbReference type="RefSeq" id="WP_330104122.1">
    <property type="nucleotide sequence ID" value="NZ_JAZDCT010000016.1"/>
</dbReference>
<dbReference type="SUPFAM" id="SSF51735">
    <property type="entry name" value="NAD(P)-binding Rossmann-fold domains"/>
    <property type="match status" value="1"/>
</dbReference>
<proteinExistence type="inferred from homology"/>
<dbReference type="NCBIfam" id="NF007440">
    <property type="entry name" value="PRK09987.1"/>
    <property type="match status" value="1"/>
</dbReference>
<keyword evidence="6 8" id="KW-0560">Oxidoreductase</keyword>
<name>A0ABU7HCQ5_9PSED</name>
<evidence type="ECO:0000259" key="7">
    <source>
        <dbReference type="Pfam" id="PF04321"/>
    </source>
</evidence>
<evidence type="ECO:0000256" key="3">
    <source>
        <dbReference type="ARBA" id="ARBA00012929"/>
    </source>
</evidence>
<dbReference type="Gene3D" id="3.40.50.720">
    <property type="entry name" value="NAD(P)-binding Rossmann-like Domain"/>
    <property type="match status" value="1"/>
</dbReference>
<comment type="caution">
    <text evidence="8">The sequence shown here is derived from an EMBL/GenBank/DDBJ whole genome shotgun (WGS) entry which is preliminary data.</text>
</comment>
<dbReference type="PANTHER" id="PTHR10491:SF4">
    <property type="entry name" value="METHIONINE ADENOSYLTRANSFERASE 2 SUBUNIT BETA"/>
    <property type="match status" value="1"/>
</dbReference>
<comment type="similarity">
    <text evidence="2 6">Belongs to the dTDP-4-dehydrorhamnose reductase family.</text>
</comment>
<gene>
    <name evidence="8" type="primary">rfbD</name>
    <name evidence="8" type="ORF">V0R62_13825</name>
</gene>
<evidence type="ECO:0000256" key="6">
    <source>
        <dbReference type="RuleBase" id="RU364082"/>
    </source>
</evidence>
<comment type="pathway">
    <text evidence="1 6">Carbohydrate biosynthesis; dTDP-L-rhamnose biosynthesis.</text>
</comment>
<dbReference type="PANTHER" id="PTHR10491">
    <property type="entry name" value="DTDP-4-DEHYDRORHAMNOSE REDUCTASE"/>
    <property type="match status" value="1"/>
</dbReference>
<reference evidence="8" key="1">
    <citation type="submission" date="2024-01" db="EMBL/GenBank/DDBJ databases">
        <title>Unpublished Manusciprt.</title>
        <authorList>
            <person name="Duman M."/>
            <person name="Valdes E.G."/>
            <person name="Ajmi N."/>
            <person name="Altun S."/>
            <person name="Saticioglu I.B."/>
        </authorList>
    </citation>
    <scope>NUCLEOTIDE SEQUENCE</scope>
    <source>
        <strain evidence="8">137P</strain>
    </source>
</reference>
<dbReference type="GO" id="GO:0008831">
    <property type="term" value="F:dTDP-4-dehydrorhamnose reductase activity"/>
    <property type="evidence" value="ECO:0007669"/>
    <property type="project" value="UniProtKB-EC"/>
</dbReference>
<dbReference type="Proteomes" id="UP001354227">
    <property type="component" value="Unassembled WGS sequence"/>
</dbReference>
<comment type="function">
    <text evidence="6">Catalyzes the reduction of dTDP-6-deoxy-L-lyxo-4-hexulose to yield dTDP-L-rhamnose.</text>
</comment>
<evidence type="ECO:0000256" key="4">
    <source>
        <dbReference type="ARBA" id="ARBA00017099"/>
    </source>
</evidence>
<feature type="domain" description="RmlD-like substrate binding" evidence="7">
    <location>
        <begin position="12"/>
        <end position="305"/>
    </location>
</feature>
<dbReference type="EC" id="1.1.1.133" evidence="3 6"/>
<protein>
    <recommendedName>
        <fullName evidence="4 6">dTDP-4-dehydrorhamnose reductase</fullName>
        <ecNumber evidence="3 6">1.1.1.133</ecNumber>
    </recommendedName>
</protein>
<evidence type="ECO:0000256" key="5">
    <source>
        <dbReference type="ARBA" id="ARBA00048200"/>
    </source>
</evidence>
<dbReference type="InterPro" id="IPR005913">
    <property type="entry name" value="dTDP_dehydrorham_reduct"/>
</dbReference>
<dbReference type="Gene3D" id="3.90.25.10">
    <property type="entry name" value="UDP-galactose 4-epimerase, domain 1"/>
    <property type="match status" value="1"/>
</dbReference>
<keyword evidence="6" id="KW-0521">NADP</keyword>
<evidence type="ECO:0000313" key="8">
    <source>
        <dbReference type="EMBL" id="MEE1888737.1"/>
    </source>
</evidence>
<dbReference type="InterPro" id="IPR036291">
    <property type="entry name" value="NAD(P)-bd_dom_sf"/>
</dbReference>
<evidence type="ECO:0000256" key="1">
    <source>
        <dbReference type="ARBA" id="ARBA00004781"/>
    </source>
</evidence>
<organism evidence="8 9">
    <name type="scientific">Pseudomonas carassii</name>
    <dbReference type="NCBI Taxonomy" id="3115855"/>
    <lineage>
        <taxon>Bacteria</taxon>
        <taxon>Pseudomonadati</taxon>
        <taxon>Pseudomonadota</taxon>
        <taxon>Gammaproteobacteria</taxon>
        <taxon>Pseudomonadales</taxon>
        <taxon>Pseudomonadaceae</taxon>
        <taxon>Pseudomonas</taxon>
    </lineage>
</organism>